<feature type="transmembrane region" description="Helical" evidence="2">
    <location>
        <begin position="64"/>
        <end position="88"/>
    </location>
</feature>
<comment type="caution">
    <text evidence="3">The sequence shown here is derived from an EMBL/GenBank/DDBJ whole genome shotgun (WGS) entry which is preliminary data.</text>
</comment>
<organism evidence="3 4">
    <name type="scientific">Candidatus Beckwithbacteria bacterium CG23_combo_of_CG06-09_8_20_14_all_34_8</name>
    <dbReference type="NCBI Taxonomy" id="1974497"/>
    <lineage>
        <taxon>Bacteria</taxon>
        <taxon>Candidatus Beckwithiibacteriota</taxon>
    </lineage>
</organism>
<feature type="region of interest" description="Disordered" evidence="1">
    <location>
        <begin position="1"/>
        <end position="48"/>
    </location>
</feature>
<feature type="compositionally biased region" description="Polar residues" evidence="1">
    <location>
        <begin position="1"/>
        <end position="10"/>
    </location>
</feature>
<name>A0A2H0B5H6_9BACT</name>
<gene>
    <name evidence="3" type="ORF">COX08_03750</name>
</gene>
<feature type="compositionally biased region" description="Polar residues" evidence="1">
    <location>
        <begin position="21"/>
        <end position="43"/>
    </location>
</feature>
<dbReference type="Proteomes" id="UP000229459">
    <property type="component" value="Unassembled WGS sequence"/>
</dbReference>
<evidence type="ECO:0000313" key="3">
    <source>
        <dbReference type="EMBL" id="PIP52933.1"/>
    </source>
</evidence>
<reference evidence="3 4" key="1">
    <citation type="submission" date="2017-09" db="EMBL/GenBank/DDBJ databases">
        <title>Depth-based differentiation of microbial function through sediment-hosted aquifers and enrichment of novel symbionts in the deep terrestrial subsurface.</title>
        <authorList>
            <person name="Probst A.J."/>
            <person name="Ladd B."/>
            <person name="Jarett J.K."/>
            <person name="Geller-Mcgrath D.E."/>
            <person name="Sieber C.M."/>
            <person name="Emerson J.B."/>
            <person name="Anantharaman K."/>
            <person name="Thomas B.C."/>
            <person name="Malmstrom R."/>
            <person name="Stieglmeier M."/>
            <person name="Klingl A."/>
            <person name="Woyke T."/>
            <person name="Ryan C.M."/>
            <person name="Banfield J.F."/>
        </authorList>
    </citation>
    <scope>NUCLEOTIDE SEQUENCE [LARGE SCALE GENOMIC DNA]</scope>
    <source>
        <strain evidence="3">CG23_combo_of_CG06-09_8_20_14_all_34_8</strain>
    </source>
</reference>
<keyword evidence="2" id="KW-1133">Transmembrane helix</keyword>
<evidence type="ECO:0000313" key="4">
    <source>
        <dbReference type="Proteomes" id="UP000229459"/>
    </source>
</evidence>
<keyword evidence="2" id="KW-0812">Transmembrane</keyword>
<dbReference type="EMBL" id="PCSR01000089">
    <property type="protein sequence ID" value="PIP52933.1"/>
    <property type="molecule type" value="Genomic_DNA"/>
</dbReference>
<keyword evidence="2" id="KW-0472">Membrane</keyword>
<evidence type="ECO:0000256" key="2">
    <source>
        <dbReference type="SAM" id="Phobius"/>
    </source>
</evidence>
<accession>A0A2H0B5H6</accession>
<protein>
    <submittedName>
        <fullName evidence="3">Uncharacterized protein</fullName>
    </submittedName>
</protein>
<proteinExistence type="predicted"/>
<evidence type="ECO:0000256" key="1">
    <source>
        <dbReference type="SAM" id="MobiDB-lite"/>
    </source>
</evidence>
<dbReference type="AlphaFoldDB" id="A0A2H0B5H6"/>
<sequence>MEDTNFNPISGEQVPYRDLASENQGENISDLKTQSQTQPNKQSVGKPASTKEFIIENKVKSLKYWIIILGGILIMLLIALISVLAIIYQKPVPENIKQTPPPTVIATPVENENIPKGVVDRVEQMQDKVDSLDIEENELSFPNIDWQIKY</sequence>